<sequence>MIGKTDTSVAPVEKWWGRRGGAGEMQGGRRLCSRLGRGVSSTDLHPVPRQRAGDQGAAVEAAHGAPGAALPLPPRLRCLVPLPAGYRTPVPWPRSRDMVRTYPRFERRFAIAFVPVADYLIVFHFTANPDLVQQRPSPKANGESIRKIRTELVIILFFLEVELNSKMAWEDTFSLLNSLTPRRNFVKYFDRQIMPTIQWGRRTRTVLDVGCGVASFGGKPLLELNRVLRPGGYFIWSATPVYRQEKRDQDDWNAMVTLTKSICWRTVVKSQDVNGIGVVIYQKPALNSCYAERKTNEPPLCSERDGSRFPWYAPLDSCLFSTAITTSDERYNWPVPWPEGLDVRYASVPDDSASNKEKFEADTKYWKQLVSEVYFSDFPLNWSSIRNVMDMNAGFGGFAAALIDRPLWVMNVAPIGQPDTLPLIFNRGLIGAYHDWCESFNTYPRTYDLLHMSNLIGSLTNRCDIIEVVVEIDRILRPGRWFVLKDTVEMIKKMRPILKSLHYETVIVKQQFLVATKSFWRPGKPASTSG</sequence>
<evidence type="ECO:0000256" key="4">
    <source>
        <dbReference type="ARBA" id="ARBA00022968"/>
    </source>
</evidence>
<proteinExistence type="inferred from homology"/>
<gene>
    <name evidence="7" type="ORF">NCGR_LOCUS55147</name>
</gene>
<dbReference type="Pfam" id="PF03141">
    <property type="entry name" value="Methyltransf_29"/>
    <property type="match status" value="2"/>
</dbReference>
<dbReference type="PANTHER" id="PTHR10108:SF887">
    <property type="entry name" value="METHYLTRANSFERASE PMT22-RELATED"/>
    <property type="match status" value="1"/>
</dbReference>
<dbReference type="GO" id="GO:0032259">
    <property type="term" value="P:methylation"/>
    <property type="evidence" value="ECO:0007669"/>
    <property type="project" value="UniProtKB-KW"/>
</dbReference>
<evidence type="ECO:0000256" key="5">
    <source>
        <dbReference type="ARBA" id="ARBA00037847"/>
    </source>
</evidence>
<evidence type="ECO:0000256" key="3">
    <source>
        <dbReference type="ARBA" id="ARBA00022603"/>
    </source>
</evidence>
<keyword evidence="4 6" id="KW-0812">Transmembrane</keyword>
<comment type="subcellular location">
    <subcellularLocation>
        <location evidence="5">Endomembrane system</location>
        <topology evidence="5">Single-pass membrane protein</topology>
    </subcellularLocation>
    <subcellularLocation>
        <location evidence="1 6">Membrane</location>
        <topology evidence="1 6">Single-pass type II membrane protein</topology>
    </subcellularLocation>
</comment>
<evidence type="ECO:0000313" key="8">
    <source>
        <dbReference type="Proteomes" id="UP000604825"/>
    </source>
</evidence>
<keyword evidence="6" id="KW-0325">Glycoprotein</keyword>
<evidence type="ECO:0000313" key="7">
    <source>
        <dbReference type="EMBL" id="CAD6271861.1"/>
    </source>
</evidence>
<dbReference type="Proteomes" id="UP000604825">
    <property type="component" value="Unassembled WGS sequence"/>
</dbReference>
<dbReference type="EC" id="2.1.1.-" evidence="6"/>
<dbReference type="InterPro" id="IPR029063">
    <property type="entry name" value="SAM-dependent_MTases_sf"/>
</dbReference>
<organism evidence="7 8">
    <name type="scientific">Miscanthus lutarioriparius</name>
    <dbReference type="NCBI Taxonomy" id="422564"/>
    <lineage>
        <taxon>Eukaryota</taxon>
        <taxon>Viridiplantae</taxon>
        <taxon>Streptophyta</taxon>
        <taxon>Embryophyta</taxon>
        <taxon>Tracheophyta</taxon>
        <taxon>Spermatophyta</taxon>
        <taxon>Magnoliopsida</taxon>
        <taxon>Liliopsida</taxon>
        <taxon>Poales</taxon>
        <taxon>Poaceae</taxon>
        <taxon>PACMAD clade</taxon>
        <taxon>Panicoideae</taxon>
        <taxon>Andropogonodae</taxon>
        <taxon>Andropogoneae</taxon>
        <taxon>Saccharinae</taxon>
        <taxon>Miscanthus</taxon>
    </lineage>
</organism>
<dbReference type="EMBL" id="CAJGYO010000016">
    <property type="protein sequence ID" value="CAD6271861.1"/>
    <property type="molecule type" value="Genomic_DNA"/>
</dbReference>
<dbReference type="SUPFAM" id="SSF53335">
    <property type="entry name" value="S-adenosyl-L-methionine-dependent methyltransferases"/>
    <property type="match status" value="1"/>
</dbReference>
<dbReference type="AlphaFoldDB" id="A0A811RPI9"/>
<evidence type="ECO:0000256" key="1">
    <source>
        <dbReference type="ARBA" id="ARBA00004606"/>
    </source>
</evidence>
<dbReference type="InterPro" id="IPR004159">
    <property type="entry name" value="Put_SAM_MeTrfase"/>
</dbReference>
<reference evidence="7" key="1">
    <citation type="submission" date="2020-10" db="EMBL/GenBank/DDBJ databases">
        <authorList>
            <person name="Han B."/>
            <person name="Lu T."/>
            <person name="Zhao Q."/>
            <person name="Huang X."/>
            <person name="Zhao Y."/>
        </authorList>
    </citation>
    <scope>NUCLEOTIDE SEQUENCE</scope>
</reference>
<dbReference type="GO" id="GO:0016020">
    <property type="term" value="C:membrane"/>
    <property type="evidence" value="ECO:0007669"/>
    <property type="project" value="UniProtKB-SubCell"/>
</dbReference>
<dbReference type="GO" id="GO:0005768">
    <property type="term" value="C:endosome"/>
    <property type="evidence" value="ECO:0007669"/>
    <property type="project" value="TreeGrafter"/>
</dbReference>
<dbReference type="GO" id="GO:0008168">
    <property type="term" value="F:methyltransferase activity"/>
    <property type="evidence" value="ECO:0007669"/>
    <property type="project" value="UniProtKB-UniRule"/>
</dbReference>
<comment type="similarity">
    <text evidence="2 6">Belongs to the methyltransferase superfamily.</text>
</comment>
<dbReference type="OrthoDB" id="2013972at2759"/>
<dbReference type="PANTHER" id="PTHR10108">
    <property type="entry name" value="SAM-DEPENDENT METHYLTRANSFERASE"/>
    <property type="match status" value="1"/>
</dbReference>
<evidence type="ECO:0000256" key="6">
    <source>
        <dbReference type="RuleBase" id="RU366043"/>
    </source>
</evidence>
<keyword evidence="4 6" id="KW-0735">Signal-anchor</keyword>
<accession>A0A811RPI9</accession>
<protein>
    <recommendedName>
        <fullName evidence="6">Methyltransferase</fullName>
        <ecNumber evidence="6">2.1.1.-</ecNumber>
    </recommendedName>
</protein>
<evidence type="ECO:0000256" key="2">
    <source>
        <dbReference type="ARBA" id="ARBA00008361"/>
    </source>
</evidence>
<dbReference type="GO" id="GO:0005802">
    <property type="term" value="C:trans-Golgi network"/>
    <property type="evidence" value="ECO:0007669"/>
    <property type="project" value="TreeGrafter"/>
</dbReference>
<keyword evidence="8" id="KW-1185">Reference proteome</keyword>
<keyword evidence="3 6" id="KW-0489">Methyltransferase</keyword>
<keyword evidence="6" id="KW-0808">Transferase</keyword>
<comment type="caution">
    <text evidence="7">The sequence shown here is derived from an EMBL/GenBank/DDBJ whole genome shotgun (WGS) entry which is preliminary data.</text>
</comment>
<name>A0A811RPI9_9POAL</name>